<gene>
    <name evidence="1" type="ORF">J2Z69_002295</name>
</gene>
<organism evidence="1 2">
    <name type="scientific">Paenibacillus shirakamiensis</name>
    <dbReference type="NCBI Taxonomy" id="1265935"/>
    <lineage>
        <taxon>Bacteria</taxon>
        <taxon>Bacillati</taxon>
        <taxon>Bacillota</taxon>
        <taxon>Bacilli</taxon>
        <taxon>Bacillales</taxon>
        <taxon>Paenibacillaceae</taxon>
        <taxon>Paenibacillus</taxon>
    </lineage>
</organism>
<dbReference type="RefSeq" id="WP_209862231.1">
    <property type="nucleotide sequence ID" value="NZ_JAGGLD010000003.1"/>
</dbReference>
<protein>
    <submittedName>
        <fullName evidence="1">Uncharacterized protein</fullName>
    </submittedName>
</protein>
<proteinExistence type="predicted"/>
<comment type="caution">
    <text evidence="1">The sequence shown here is derived from an EMBL/GenBank/DDBJ whole genome shotgun (WGS) entry which is preliminary data.</text>
</comment>
<accession>A0ABS4JHQ0</accession>
<reference evidence="1 2" key="1">
    <citation type="submission" date="2021-03" db="EMBL/GenBank/DDBJ databases">
        <title>Genomic Encyclopedia of Type Strains, Phase IV (KMG-IV): sequencing the most valuable type-strain genomes for metagenomic binning, comparative biology and taxonomic classification.</title>
        <authorList>
            <person name="Goeker M."/>
        </authorList>
    </citation>
    <scope>NUCLEOTIDE SEQUENCE [LARGE SCALE GENOMIC DNA]</scope>
    <source>
        <strain evidence="1 2">DSM 26806</strain>
    </source>
</reference>
<sequence length="206" mass="24538">MIKNLSKEESKEFYEFNQLLLSDDEQDELKVNTTLNFGILDRYPEKLSESESLDLLSNKYLDNNDRPKFIKFFSELLSHHECIINCSNLFGSRFNLTHIKERVTKTEYKNLLILKKSIKSRFIMTHDLMLLKVILNFTLKEIIFFDFYLPHEKTVILGNYDFSLPVYSKKPKFIEKLKKMAEERGLFIRDIEYKDSDNLGMTHSLR</sequence>
<name>A0ABS4JHQ0_9BACL</name>
<dbReference type="EMBL" id="JAGGLD010000003">
    <property type="protein sequence ID" value="MBP2001252.1"/>
    <property type="molecule type" value="Genomic_DNA"/>
</dbReference>
<dbReference type="Proteomes" id="UP001519288">
    <property type="component" value="Unassembled WGS sequence"/>
</dbReference>
<keyword evidence="2" id="KW-1185">Reference proteome</keyword>
<evidence type="ECO:0000313" key="2">
    <source>
        <dbReference type="Proteomes" id="UP001519288"/>
    </source>
</evidence>
<evidence type="ECO:0000313" key="1">
    <source>
        <dbReference type="EMBL" id="MBP2001252.1"/>
    </source>
</evidence>